<evidence type="ECO:0008006" key="3">
    <source>
        <dbReference type="Google" id="ProtNLM"/>
    </source>
</evidence>
<dbReference type="STRING" id="1266370.NITGR_100025"/>
<dbReference type="InterPro" id="IPR016875">
    <property type="entry name" value="UCP028200"/>
</dbReference>
<sequence length="293" mass="35122">MARRPLLPRPARPGRRRLILLVLCLVIAAGCSRTRIAYNFSDWFLVHRIDHYFDLTREQERFLDHRVAALQVWHRRHELPRLVAALDELDRRYTDGLSAEDADWIWHQQGNFWDRLIARGLPDFSRFLATLHEEQIRHLEGRFQNDGGWLVKQAALTADELKSDHREWVLDVFDDWYGGLTEEQVARISYWLRANHDWVQLRLENRNRFQRDFLNLVRQGGSAEFYHARLLQWLRHPESHWVAGFEAGLRDRHRYWMDLIVRVDAEMAPVQRQHARQRMQGYRDDFASLTEIG</sequence>
<gene>
    <name evidence="1" type="ORF">NITGR_100025</name>
</gene>
<accession>M1YUP8</accession>
<dbReference type="HOGENOM" id="CLU_061560_0_0_0"/>
<dbReference type="Proteomes" id="UP000011704">
    <property type="component" value="Unassembled WGS sequence"/>
</dbReference>
<name>M1YUP8_NITG3</name>
<dbReference type="OrthoDB" id="9798536at2"/>
<dbReference type="EMBL" id="CAQJ01000002">
    <property type="protein sequence ID" value="CCQ89220.1"/>
    <property type="molecule type" value="Genomic_DNA"/>
</dbReference>
<dbReference type="InParanoid" id="M1YUP8"/>
<keyword evidence="2" id="KW-1185">Reference proteome</keyword>
<dbReference type="AlphaFoldDB" id="M1YUP8"/>
<dbReference type="PIRSF" id="PIRSF028200">
    <property type="entry name" value="UCP028200"/>
    <property type="match status" value="1"/>
</dbReference>
<organism evidence="1 2">
    <name type="scientific">Nitrospina gracilis (strain 3/211)</name>
    <dbReference type="NCBI Taxonomy" id="1266370"/>
    <lineage>
        <taxon>Bacteria</taxon>
        <taxon>Pseudomonadati</taxon>
        <taxon>Nitrospinota/Tectimicrobiota group</taxon>
        <taxon>Nitrospinota</taxon>
        <taxon>Nitrospinia</taxon>
        <taxon>Nitrospinales</taxon>
        <taxon>Nitrospinaceae</taxon>
        <taxon>Nitrospina</taxon>
    </lineage>
</organism>
<reference evidence="1 2" key="1">
    <citation type="journal article" date="2013" name="Front. Microbiol.">
        <title>The genome of Nitrospina gracilis illuminates the metabolism and evolution of the major marine nitrite oxidizer.</title>
        <authorList>
            <person name="Luecker S."/>
            <person name="Nowka B."/>
            <person name="Rattei T."/>
            <person name="Spieck E."/>
            <person name="and Daims H."/>
        </authorList>
    </citation>
    <scope>NUCLEOTIDE SEQUENCE [LARGE SCALE GENOMIC DNA]</scope>
    <source>
        <strain evidence="1 2">3/211</strain>
    </source>
</reference>
<comment type="caution">
    <text evidence="1">The sequence shown here is derived from an EMBL/GenBank/DDBJ whole genome shotgun (WGS) entry which is preliminary data.</text>
</comment>
<proteinExistence type="predicted"/>
<protein>
    <recommendedName>
        <fullName evidence="3">Lipoprotein</fullName>
    </recommendedName>
</protein>
<evidence type="ECO:0000313" key="1">
    <source>
        <dbReference type="EMBL" id="CCQ89220.1"/>
    </source>
</evidence>
<evidence type="ECO:0000313" key="2">
    <source>
        <dbReference type="Proteomes" id="UP000011704"/>
    </source>
</evidence>
<dbReference type="Pfam" id="PF19795">
    <property type="entry name" value="DUF6279"/>
    <property type="match status" value="1"/>
</dbReference>
<dbReference type="PROSITE" id="PS51257">
    <property type="entry name" value="PROKAR_LIPOPROTEIN"/>
    <property type="match status" value="1"/>
</dbReference>
<dbReference type="RefSeq" id="WP_005005381.1">
    <property type="nucleotide sequence ID" value="NZ_HG422173.1"/>
</dbReference>